<organism evidence="3">
    <name type="scientific">Desulfobacca acetoxidans</name>
    <dbReference type="NCBI Taxonomy" id="60893"/>
    <lineage>
        <taxon>Bacteria</taxon>
        <taxon>Pseudomonadati</taxon>
        <taxon>Thermodesulfobacteriota</taxon>
        <taxon>Desulfobaccia</taxon>
        <taxon>Desulfobaccales</taxon>
        <taxon>Desulfobaccaceae</taxon>
        <taxon>Desulfobacca</taxon>
    </lineage>
</organism>
<feature type="signal peptide" evidence="2">
    <location>
        <begin position="1"/>
        <end position="25"/>
    </location>
</feature>
<comment type="caution">
    <text evidence="3">The sequence shown here is derived from an EMBL/GenBank/DDBJ whole genome shotgun (WGS) entry which is preliminary data.</text>
</comment>
<evidence type="ECO:0000256" key="1">
    <source>
        <dbReference type="SAM" id="MobiDB-lite"/>
    </source>
</evidence>
<reference evidence="3" key="1">
    <citation type="journal article" date="2020" name="mSystems">
        <title>Genome- and Community-Level Interaction Insights into Carbon Utilization and Element Cycling Functions of Hydrothermarchaeota in Hydrothermal Sediment.</title>
        <authorList>
            <person name="Zhou Z."/>
            <person name="Liu Y."/>
            <person name="Xu W."/>
            <person name="Pan J."/>
            <person name="Luo Z.H."/>
            <person name="Li M."/>
        </authorList>
    </citation>
    <scope>NUCLEOTIDE SEQUENCE [LARGE SCALE GENOMIC DNA]</scope>
    <source>
        <strain evidence="3">SpSt-853</strain>
    </source>
</reference>
<keyword evidence="2" id="KW-0732">Signal</keyword>
<evidence type="ECO:0000313" key="3">
    <source>
        <dbReference type="EMBL" id="HGZ12283.1"/>
    </source>
</evidence>
<name>A0A7C5ERU0_9BACT</name>
<evidence type="ECO:0008006" key="4">
    <source>
        <dbReference type="Google" id="ProtNLM"/>
    </source>
</evidence>
<feature type="chain" id="PRO_5028288113" description="DUF4398 domain-containing protein" evidence="2">
    <location>
        <begin position="26"/>
        <end position="229"/>
    </location>
</feature>
<evidence type="ECO:0000256" key="2">
    <source>
        <dbReference type="SAM" id="SignalP"/>
    </source>
</evidence>
<dbReference type="EMBL" id="DTKJ01000059">
    <property type="protein sequence ID" value="HGZ12283.1"/>
    <property type="molecule type" value="Genomic_DNA"/>
</dbReference>
<dbReference type="AlphaFoldDB" id="A0A7C5ERU0"/>
<feature type="compositionally biased region" description="Basic and acidic residues" evidence="1">
    <location>
        <begin position="187"/>
        <end position="206"/>
    </location>
</feature>
<proteinExistence type="predicted"/>
<feature type="compositionally biased region" description="Low complexity" evidence="1">
    <location>
        <begin position="130"/>
        <end position="151"/>
    </location>
</feature>
<accession>A0A7C5ERU0</accession>
<sequence>MTGSKKYACMLFVLPGLLLSGPTSGRSAPDGEAPAAPAKAPVSDAALFAQELHAAGALKFYENTEALLRAGHFEQALLRYGFLNGQISGYPGYQPLEILINQRLDFLKAQLKVPVTDFLSPPRTRKKPLRAAPKAAASAPAAPSPRNQPAAEAKESEPGRSSTTGDSSEGRVAPGEQASPPPPSPDNRQKSDVSQVQDDKGPEEPPKAPSRWQRLKQRLRFWQMKKKDS</sequence>
<protein>
    <recommendedName>
        <fullName evidence="4">DUF4398 domain-containing protein</fullName>
    </recommendedName>
</protein>
<feature type="region of interest" description="Disordered" evidence="1">
    <location>
        <begin position="118"/>
        <end position="229"/>
    </location>
</feature>
<gene>
    <name evidence="3" type="ORF">ENW48_08695</name>
</gene>